<evidence type="ECO:0000313" key="3">
    <source>
        <dbReference type="Proteomes" id="UP000198460"/>
    </source>
</evidence>
<reference evidence="2 3" key="1">
    <citation type="submission" date="2017-04" db="EMBL/GenBank/DDBJ databases">
        <authorList>
            <person name="Afonso C.L."/>
            <person name="Miller P.J."/>
            <person name="Scott M.A."/>
            <person name="Spackman E."/>
            <person name="Goraichik I."/>
            <person name="Dimitrov K.M."/>
            <person name="Suarez D.L."/>
            <person name="Swayne D.E."/>
        </authorList>
    </citation>
    <scope>NUCLEOTIDE SEQUENCE [LARGE SCALE GENOMIC DNA]</scope>
    <source>
        <strain evidence="2">LMG 28154</strain>
    </source>
</reference>
<feature type="region of interest" description="Disordered" evidence="1">
    <location>
        <begin position="1"/>
        <end position="37"/>
    </location>
</feature>
<sequence length="37" mass="4110">MHEARVRCAAPGRTRKRHSGAKRCSIHSGRQPDLGPE</sequence>
<organism evidence="2 3">
    <name type="scientific">Burkholderia singularis</name>
    <dbReference type="NCBI Taxonomy" id="1503053"/>
    <lineage>
        <taxon>Bacteria</taxon>
        <taxon>Pseudomonadati</taxon>
        <taxon>Pseudomonadota</taxon>
        <taxon>Betaproteobacteria</taxon>
        <taxon>Burkholderiales</taxon>
        <taxon>Burkholderiaceae</taxon>
        <taxon>Burkholderia</taxon>
        <taxon>pseudomallei group</taxon>
    </lineage>
</organism>
<dbReference type="Proteomes" id="UP000198460">
    <property type="component" value="Unassembled WGS sequence"/>
</dbReference>
<dbReference type="AlphaFoldDB" id="A0A238GZB6"/>
<evidence type="ECO:0000313" key="2">
    <source>
        <dbReference type="EMBL" id="SMF98328.1"/>
    </source>
</evidence>
<accession>A0A238GZB6</accession>
<evidence type="ECO:0000256" key="1">
    <source>
        <dbReference type="SAM" id="MobiDB-lite"/>
    </source>
</evidence>
<name>A0A238GZB6_9BURK</name>
<proteinExistence type="predicted"/>
<feature type="compositionally biased region" description="Basic residues" evidence="1">
    <location>
        <begin position="13"/>
        <end position="25"/>
    </location>
</feature>
<gene>
    <name evidence="2" type="ORF">BSIN_1620</name>
</gene>
<protein>
    <submittedName>
        <fullName evidence="2">Uncharacterized protein</fullName>
    </submittedName>
</protein>
<dbReference type="EMBL" id="FXAN01000014">
    <property type="protein sequence ID" value="SMF98328.1"/>
    <property type="molecule type" value="Genomic_DNA"/>
</dbReference>